<comment type="caution">
    <text evidence="1">The sequence shown here is derived from an EMBL/GenBank/DDBJ whole genome shotgun (WGS) entry which is preliminary data.</text>
</comment>
<reference evidence="1 2" key="1">
    <citation type="submission" date="2021-03" db="EMBL/GenBank/DDBJ databases">
        <title>Winogradskyella sp. nov., isolated from costal sediment.</title>
        <authorList>
            <person name="Gao C."/>
        </authorList>
    </citation>
    <scope>NUCLEOTIDE SEQUENCE [LARGE SCALE GENOMIC DNA]</scope>
    <source>
        <strain evidence="1 2">DF17</strain>
    </source>
</reference>
<protein>
    <recommendedName>
        <fullName evidence="3">DUF2846 domain-containing protein</fullName>
    </recommendedName>
</protein>
<dbReference type="EMBL" id="JAGEVF010000001">
    <property type="protein sequence ID" value="MBO3115121.1"/>
    <property type="molecule type" value="Genomic_DNA"/>
</dbReference>
<keyword evidence="2" id="KW-1185">Reference proteome</keyword>
<proteinExistence type="predicted"/>
<organism evidence="1 2">
    <name type="scientific">Winogradskyella pelagia</name>
    <dbReference type="NCBI Taxonomy" id="2819984"/>
    <lineage>
        <taxon>Bacteria</taxon>
        <taxon>Pseudomonadati</taxon>
        <taxon>Bacteroidota</taxon>
        <taxon>Flavobacteriia</taxon>
        <taxon>Flavobacteriales</taxon>
        <taxon>Flavobacteriaceae</taxon>
        <taxon>Winogradskyella</taxon>
    </lineage>
</organism>
<name>A0ABS3SZM6_9FLAO</name>
<dbReference type="RefSeq" id="WP_208151904.1">
    <property type="nucleotide sequence ID" value="NZ_JAGEVF010000001.1"/>
</dbReference>
<evidence type="ECO:0000313" key="2">
    <source>
        <dbReference type="Proteomes" id="UP000676776"/>
    </source>
</evidence>
<dbReference type="Proteomes" id="UP000676776">
    <property type="component" value="Unassembled WGS sequence"/>
</dbReference>
<evidence type="ECO:0008006" key="3">
    <source>
        <dbReference type="Google" id="ProtNLM"/>
    </source>
</evidence>
<accession>A0ABS3SZM6</accession>
<sequence length="144" mass="16840">MQQGFILLIACFLCSFVGSTQDFRITNGVAFVNDTAYVKIEKKNKKNYSIYNIESGEKLLIINLFKVYNSFSKSKHKLPRVFFVRLKENMVFEVDIQNKLDLISFLYNYKLISIDGNVNEKMLVRHLNYNEKYAILKSSKKSNN</sequence>
<evidence type="ECO:0000313" key="1">
    <source>
        <dbReference type="EMBL" id="MBO3115121.1"/>
    </source>
</evidence>
<gene>
    <name evidence="1" type="ORF">J4050_00075</name>
</gene>